<name>A0A6V7SKH0_PLAVN</name>
<feature type="chain" id="PRO_5028077852" evidence="1">
    <location>
        <begin position="20"/>
        <end position="268"/>
    </location>
</feature>
<organism evidence="2 3">
    <name type="scientific">Plasmodium vinckei lentum</name>
    <dbReference type="NCBI Taxonomy" id="138297"/>
    <lineage>
        <taxon>Eukaryota</taxon>
        <taxon>Sar</taxon>
        <taxon>Alveolata</taxon>
        <taxon>Apicomplexa</taxon>
        <taxon>Aconoidasida</taxon>
        <taxon>Haemosporida</taxon>
        <taxon>Plasmodiidae</taxon>
        <taxon>Plasmodium</taxon>
        <taxon>Plasmodium (Vinckeia)</taxon>
    </lineage>
</organism>
<dbReference type="SUPFAM" id="SSF55961">
    <property type="entry name" value="Bet v1-like"/>
    <property type="match status" value="1"/>
</dbReference>
<feature type="signal peptide" evidence="1">
    <location>
        <begin position="1"/>
        <end position="19"/>
    </location>
</feature>
<dbReference type="NCBIfam" id="TIGR01599">
    <property type="entry name" value="PYST-A"/>
    <property type="match status" value="1"/>
</dbReference>
<keyword evidence="1" id="KW-0732">Signal</keyword>
<dbReference type="VEuPathDB" id="PlasmoDB:PVLDE_1300280"/>
<dbReference type="AlphaFoldDB" id="A0A6V7SKH0"/>
<dbReference type="Proteomes" id="UP000515308">
    <property type="component" value="Chromosome PVLDE_13"/>
</dbReference>
<dbReference type="EMBL" id="LR865375">
    <property type="protein sequence ID" value="CAD2099627.1"/>
    <property type="molecule type" value="Genomic_DNA"/>
</dbReference>
<protein>
    <submittedName>
        <fullName evidence="2">Fam-a protein</fullName>
    </submittedName>
</protein>
<accession>A0A6V7SKH0</accession>
<evidence type="ECO:0000313" key="3">
    <source>
        <dbReference type="Proteomes" id="UP000515308"/>
    </source>
</evidence>
<reference evidence="2 3" key="1">
    <citation type="submission" date="2020-08" db="EMBL/GenBank/DDBJ databases">
        <authorList>
            <person name="Ramaprasad A."/>
        </authorList>
    </citation>
    <scope>NUCLEOTIDE SEQUENCE [LARGE SCALE GENOMIC DNA]</scope>
</reference>
<evidence type="ECO:0000313" key="2">
    <source>
        <dbReference type="EMBL" id="CAD2099627.1"/>
    </source>
</evidence>
<dbReference type="InterPro" id="IPR006486">
    <property type="entry name" value="PYST_A"/>
</dbReference>
<gene>
    <name evidence="2" type="ORF">PVLDE_1300280</name>
</gene>
<evidence type="ECO:0000256" key="1">
    <source>
        <dbReference type="SAM" id="SignalP"/>
    </source>
</evidence>
<sequence length="268" mass="30995">MNKFYIQIALFLLSIFAYANNVTLATEPVPEENTTSKSKSRYPTSEEIYDQNKDQLCTNPEETNQAIKLMDEAVMHLVQHATNEDDYILEGESISNDMFYYKKTYKGKINFEKILCINNNPNKYDTQIDKLWDPKNPGFFNHFSFKAKIVRVYNPDLVMIQKRFKDSMFGRWKYFYALVKKSQLSEDTTVIAMSSANINDHNTKDKASHQNAVIENANLFKTDIDSENDIRNGKLKKTFVNIAGYLIKKTNKSVSTTFVTSINGYSRI</sequence>
<proteinExistence type="predicted"/>